<proteinExistence type="predicted"/>
<evidence type="ECO:0000256" key="3">
    <source>
        <dbReference type="ARBA" id="ARBA00022989"/>
    </source>
</evidence>
<gene>
    <name evidence="6" type="ordered locus">Dvul_2883</name>
</gene>
<dbReference type="AlphaFoldDB" id="A0A0H3ABU7"/>
<accession>A0A0H3ABU7</accession>
<keyword evidence="4 5" id="KW-0472">Membrane</keyword>
<dbReference type="HOGENOM" id="CLU_135915_1_1_7"/>
<dbReference type="SMR" id="A0A0H3ABU7"/>
<dbReference type="InterPro" id="IPR006603">
    <property type="entry name" value="PQ-loop_rpt"/>
</dbReference>
<dbReference type="NCBIfam" id="NF037968">
    <property type="entry name" value="SemiSWEET_2"/>
    <property type="match status" value="1"/>
</dbReference>
<dbReference type="Proteomes" id="UP000009173">
    <property type="component" value="Chromosome"/>
</dbReference>
<dbReference type="GO" id="GO:0051119">
    <property type="term" value="F:sugar transmembrane transporter activity"/>
    <property type="evidence" value="ECO:0007669"/>
    <property type="project" value="InterPro"/>
</dbReference>
<evidence type="ECO:0000256" key="5">
    <source>
        <dbReference type="SAM" id="Phobius"/>
    </source>
</evidence>
<evidence type="ECO:0000256" key="4">
    <source>
        <dbReference type="ARBA" id="ARBA00023136"/>
    </source>
</evidence>
<evidence type="ECO:0000313" key="7">
    <source>
        <dbReference type="Proteomes" id="UP000009173"/>
    </source>
</evidence>
<comment type="subcellular location">
    <subcellularLocation>
        <location evidence="1">Membrane</location>
        <topology evidence="1">Multi-pass membrane protein</topology>
    </subcellularLocation>
</comment>
<keyword evidence="3 5" id="KW-1133">Transmembrane helix</keyword>
<feature type="transmembrane region" description="Helical" evidence="5">
    <location>
        <begin position="63"/>
        <end position="84"/>
    </location>
</feature>
<dbReference type="EMBL" id="CP000527">
    <property type="protein sequence ID" value="ABM29894.1"/>
    <property type="molecule type" value="Genomic_DNA"/>
</dbReference>
<evidence type="ECO:0000313" key="6">
    <source>
        <dbReference type="EMBL" id="ABM29894.1"/>
    </source>
</evidence>
<dbReference type="InterPro" id="IPR047662">
    <property type="entry name" value="SemiSWEET"/>
</dbReference>
<dbReference type="Gene3D" id="1.20.1280.290">
    <property type="match status" value="1"/>
</dbReference>
<dbReference type="KEGG" id="dvl:Dvul_2883"/>
<sequence length="113" mass="12236">MPDTLDLIGYAAGLLTSLAYVPQVVRLWRTRSVADISLPTFCLLTVGIGLWLLYGMGREAGPVIVANAVGMLLTLAIVVMKLWFGRHSAQATDEGIGHPVRQDAAKPHLRRDA</sequence>
<evidence type="ECO:0000256" key="2">
    <source>
        <dbReference type="ARBA" id="ARBA00022692"/>
    </source>
</evidence>
<dbReference type="GO" id="GO:0016020">
    <property type="term" value="C:membrane"/>
    <property type="evidence" value="ECO:0007669"/>
    <property type="project" value="UniProtKB-SubCell"/>
</dbReference>
<protein>
    <recommendedName>
        <fullName evidence="8">MtN3 and saliva related transmembrane protein</fullName>
    </recommendedName>
</protein>
<reference evidence="7" key="1">
    <citation type="journal article" date="2009" name="Environ. Microbiol.">
        <title>Contribution of mobile genetic elements to Desulfovibrio vulgaris genome plasticity.</title>
        <authorList>
            <person name="Walker C.B."/>
            <person name="Stolyar S."/>
            <person name="Chivian D."/>
            <person name="Pinel N."/>
            <person name="Gabster J.A."/>
            <person name="Dehal P.S."/>
            <person name="He Z."/>
            <person name="Yang Z.K."/>
            <person name="Yen H.C."/>
            <person name="Zhou J."/>
            <person name="Wall J.D."/>
            <person name="Hazen T.C."/>
            <person name="Arkin A.P."/>
            <person name="Stahl D.A."/>
        </authorList>
    </citation>
    <scope>NUCLEOTIDE SEQUENCE [LARGE SCALE GENOMIC DNA]</scope>
    <source>
        <strain evidence="7">DP4</strain>
    </source>
</reference>
<name>A0A0H3ABU7_NITV4</name>
<evidence type="ECO:0000256" key="1">
    <source>
        <dbReference type="ARBA" id="ARBA00004141"/>
    </source>
</evidence>
<keyword evidence="2 5" id="KW-0812">Transmembrane</keyword>
<dbReference type="Pfam" id="PF04193">
    <property type="entry name" value="PQ-loop"/>
    <property type="match status" value="1"/>
</dbReference>
<evidence type="ECO:0008006" key="8">
    <source>
        <dbReference type="Google" id="ProtNLM"/>
    </source>
</evidence>
<dbReference type="RefSeq" id="WP_010937389.1">
    <property type="nucleotide sequence ID" value="NC_008751.1"/>
</dbReference>
<organism evidence="6 7">
    <name type="scientific">Nitratidesulfovibrio vulgaris (strain DP4)</name>
    <name type="common">Desulfovibrio vulgaris</name>
    <dbReference type="NCBI Taxonomy" id="391774"/>
    <lineage>
        <taxon>Bacteria</taxon>
        <taxon>Pseudomonadati</taxon>
        <taxon>Thermodesulfobacteriota</taxon>
        <taxon>Desulfovibrionia</taxon>
        <taxon>Desulfovibrionales</taxon>
        <taxon>Desulfovibrionaceae</taxon>
        <taxon>Nitratidesulfovibrio</taxon>
    </lineage>
</organism>
<feature type="transmembrane region" description="Helical" evidence="5">
    <location>
        <begin position="7"/>
        <end position="25"/>
    </location>
</feature>
<feature type="transmembrane region" description="Helical" evidence="5">
    <location>
        <begin position="37"/>
        <end position="57"/>
    </location>
</feature>